<keyword evidence="6" id="KW-1185">Reference proteome</keyword>
<evidence type="ECO:0000313" key="5">
    <source>
        <dbReference type="EMBL" id="OAF67142.1"/>
    </source>
</evidence>
<dbReference type="OrthoDB" id="103454at2759"/>
<evidence type="ECO:0000256" key="1">
    <source>
        <dbReference type="ARBA" id="ARBA00004123"/>
    </source>
</evidence>
<dbReference type="GO" id="GO:0031080">
    <property type="term" value="C:nuclear pore outer ring"/>
    <property type="evidence" value="ECO:0007669"/>
    <property type="project" value="TreeGrafter"/>
</dbReference>
<dbReference type="Gene3D" id="2.130.10.10">
    <property type="entry name" value="YVTN repeat-like/Quinoprotein amine dehydrogenase"/>
    <property type="match status" value="1"/>
</dbReference>
<dbReference type="PANTHER" id="PTHR13405">
    <property type="entry name" value="NUCLEAR PORE COMPLEX PROTEIN NUP133"/>
    <property type="match status" value="1"/>
</dbReference>
<evidence type="ECO:0000256" key="2">
    <source>
        <dbReference type="ARBA" id="ARBA00005569"/>
    </source>
</evidence>
<dbReference type="GO" id="GO:0006606">
    <property type="term" value="P:protein import into nucleus"/>
    <property type="evidence" value="ECO:0007669"/>
    <property type="project" value="TreeGrafter"/>
</dbReference>
<dbReference type="SUPFAM" id="SSF117289">
    <property type="entry name" value="Nucleoporin domain"/>
    <property type="match status" value="1"/>
</dbReference>
<evidence type="ECO:0000256" key="3">
    <source>
        <dbReference type="ARBA" id="ARBA00022448"/>
    </source>
</evidence>
<dbReference type="AlphaFoldDB" id="A0A177B080"/>
<dbReference type="InterPro" id="IPR037624">
    <property type="entry name" value="Nup133-like"/>
</dbReference>
<evidence type="ECO:0000313" key="6">
    <source>
        <dbReference type="Proteomes" id="UP000078046"/>
    </source>
</evidence>
<dbReference type="GO" id="GO:0016973">
    <property type="term" value="P:poly(A)+ mRNA export from nucleus"/>
    <property type="evidence" value="ECO:0007669"/>
    <property type="project" value="TreeGrafter"/>
</dbReference>
<organism evidence="5 6">
    <name type="scientific">Intoshia linei</name>
    <dbReference type="NCBI Taxonomy" id="1819745"/>
    <lineage>
        <taxon>Eukaryota</taxon>
        <taxon>Metazoa</taxon>
        <taxon>Spiralia</taxon>
        <taxon>Lophotrochozoa</taxon>
        <taxon>Mesozoa</taxon>
        <taxon>Orthonectida</taxon>
        <taxon>Rhopaluridae</taxon>
        <taxon>Intoshia</taxon>
    </lineage>
</organism>
<dbReference type="GO" id="GO:0000972">
    <property type="term" value="P:transcription-dependent tethering of RNA polymerase II gene DNA at nuclear periphery"/>
    <property type="evidence" value="ECO:0007669"/>
    <property type="project" value="TreeGrafter"/>
</dbReference>
<reference evidence="5 6" key="1">
    <citation type="submission" date="2016-04" db="EMBL/GenBank/DDBJ databases">
        <title>The genome of Intoshia linei affirms orthonectids as highly simplified spiralians.</title>
        <authorList>
            <person name="Mikhailov K.V."/>
            <person name="Slusarev G.S."/>
            <person name="Nikitin M.A."/>
            <person name="Logacheva M.D."/>
            <person name="Penin A."/>
            <person name="Aleoshin V."/>
            <person name="Panchin Y.V."/>
        </authorList>
    </citation>
    <scope>NUCLEOTIDE SEQUENCE [LARGE SCALE GENOMIC DNA]</scope>
    <source>
        <strain evidence="5">Intl2013</strain>
        <tissue evidence="5">Whole animal</tissue>
    </source>
</reference>
<dbReference type="GO" id="GO:0017056">
    <property type="term" value="F:structural constituent of nuclear pore"/>
    <property type="evidence" value="ECO:0007669"/>
    <property type="project" value="InterPro"/>
</dbReference>
<keyword evidence="3" id="KW-0813">Transport</keyword>
<comment type="caution">
    <text evidence="5">The sequence shown here is derived from an EMBL/GenBank/DDBJ whole genome shotgun (WGS) entry which is preliminary data.</text>
</comment>
<sequence length="969" mass="113698">MQKLARVFEETDAMFRLHGAVNLLPLTISDVIEYNTTKNVKSYIRFIFKDWAILVNLNTLYVWKLSKSEDVVYKLNLQFQYSTDWDNQIILFYGSYKNQLSCVAASKSGSVRYWPMISRNSEYLECVCDKVGFSSIFLHNTDNFVILTAEDYKQYIINVMETPLICHSLYEKPSFISHIGKRLSSILNHSSSLDIKVPVCFLCCMDEDTPSFFTFYKDCQMINKNIFYNSSANEFHTDEKCNINLKNCLSNFKNVTLLDALWNVYGESLYGLMLSINKNNHQLFIANFEVSNNFKSSGNHVFINTNQNLNSLSESKFIKTSKNDVTFLVYNKCSIWCLTSVTKKQTTINIDRIDDVVYTLDSGSGDIIANIYLENAGLIYLKETIFEAKHLSEIAEANKNFKLTFLTKFDKNLDNQPYGCLLQAFQYSVDGNGDEMNKMIDRLKKLLKSDKSLSLYSTIIKIVDEICFSTSYRIFSDDTNTITSDCSTDKSEYDIVDYKLVHKLLIIKNRNLFYFNLFLERTGVYDLLLKSFKIATLNHIFNTQLRLKFFSTLFNNNFDEYTSSLIVDYYLRNLKTNLHESTNYITVIFQAIPNAENVFESCVELFNNLVELENANYHELTNIVKHISLFYRHFFRNFLDLNPSQYKELTFIPDNDEFRHAFLTYVESFFQLLDMSMGDSVTDLLLFEIFEDNCNSFVQSFENQLQRIQLVDSAEYIEIKQLMIKSRFHVLSLFIVKGFFEKAKKYALIWRDYHSLLVIIYKTDDMELLNDMLNNETYKDFQNFTFKWHVERGLYDNLFSEPLISCDGFVEFINMEKKLIVMYLLKQRNYEKVFSILFSSVFKQKNASKKKLLMNYVILLSKITTPENSLQNLKKLEIERKLLDIILNIPSKARNDYNIPQDDGLLETMEPEELLEIYSDSSINEKDRFETLFHLINIMIEKKYSQNMIDSCLMKIILKWIMNTEYSLD</sequence>
<name>A0A177B080_9BILA</name>
<evidence type="ECO:0000256" key="4">
    <source>
        <dbReference type="ARBA" id="ARBA00023242"/>
    </source>
</evidence>
<dbReference type="Proteomes" id="UP000078046">
    <property type="component" value="Unassembled WGS sequence"/>
</dbReference>
<proteinExistence type="inferred from homology"/>
<evidence type="ECO:0008006" key="7">
    <source>
        <dbReference type="Google" id="ProtNLM"/>
    </source>
</evidence>
<dbReference type="InterPro" id="IPR015943">
    <property type="entry name" value="WD40/YVTN_repeat-like_dom_sf"/>
</dbReference>
<dbReference type="EMBL" id="LWCA01000737">
    <property type="protein sequence ID" value="OAF67142.1"/>
    <property type="molecule type" value="Genomic_DNA"/>
</dbReference>
<dbReference type="PANTHER" id="PTHR13405:SF11">
    <property type="entry name" value="NUCLEAR PORE COMPLEX PROTEIN NUP133"/>
    <property type="match status" value="1"/>
</dbReference>
<gene>
    <name evidence="5" type="ORF">A3Q56_05154</name>
</gene>
<comment type="similarity">
    <text evidence="2">Belongs to the nucleoporin Nup133 family.</text>
</comment>
<keyword evidence="4" id="KW-0539">Nucleus</keyword>
<comment type="subcellular location">
    <subcellularLocation>
        <location evidence="1">Nucleus</location>
    </subcellularLocation>
</comment>
<accession>A0A177B080</accession>
<protein>
    <recommendedName>
        <fullName evidence="7">Nucleoporin Nup133/Nup155-like C-terminal domain-containing protein</fullName>
    </recommendedName>
</protein>